<evidence type="ECO:0000256" key="3">
    <source>
        <dbReference type="ARBA" id="ARBA00022723"/>
    </source>
</evidence>
<protein>
    <recommendedName>
        <fullName evidence="9">Thiamine-phosphate synthase</fullName>
        <shortName evidence="9">TP synthase</shortName>
        <shortName evidence="9">TPS</shortName>
        <ecNumber evidence="9">2.5.1.3</ecNumber>
    </recommendedName>
    <alternativeName>
        <fullName evidence="9">Thiamine-phosphate pyrophosphorylase</fullName>
        <shortName evidence="9">TMP pyrophosphorylase</shortName>
        <shortName evidence="9">TMP-PPase</shortName>
    </alternativeName>
</protein>
<comment type="function">
    <text evidence="9">Condenses 4-methyl-5-(beta-hydroxyethyl)thiazole monophosphate (THZ-P) and 2-methyl-4-amino-5-hydroxymethyl pyrimidine pyrophosphate (HMP-PP) to form thiamine monophosphate (TMP).</text>
</comment>
<sequence length="217" mass="22622">MSVTFEPGLLRAYFVAGSQDVPGQDLRKVLATMLDAGITAFQFRDKGASTLNDEQRLALGSDLRVQCHEANVPFIVDDDVDLAILLNADGIHVGQSDQKIQQVIQKVDGRRMFVGLSCNTADQVAAANQIDGIDYLGSGPIYPTVSKADADPAMGVDGLAALVNQANVPVVAIGGVTVDSLPAIAATGAAGVAVITLLTQSTDPVADTQAMRRAFAK</sequence>
<name>A0ABW1UA15_9LACO</name>
<keyword evidence="14" id="KW-1185">Reference proteome</keyword>
<feature type="binding site" evidence="9">
    <location>
        <position position="147"/>
    </location>
    <ligand>
        <name>4-amino-2-methyl-5-(diphosphooxymethyl)pyrimidine</name>
        <dbReference type="ChEBI" id="CHEBI:57841"/>
    </ligand>
</feature>
<proteinExistence type="inferred from homology"/>
<evidence type="ECO:0000313" key="14">
    <source>
        <dbReference type="Proteomes" id="UP001596258"/>
    </source>
</evidence>
<comment type="caution">
    <text evidence="13">The sequence shown here is derived from an EMBL/GenBank/DDBJ whole genome shotgun (WGS) entry which is preliminary data.</text>
</comment>
<feature type="binding site" evidence="9">
    <location>
        <begin position="42"/>
        <end position="46"/>
    </location>
    <ligand>
        <name>4-amino-2-methyl-5-(diphosphooxymethyl)pyrimidine</name>
        <dbReference type="ChEBI" id="CHEBI:57841"/>
    </ligand>
</feature>
<accession>A0ABW1UA15</accession>
<comment type="catalytic activity">
    <reaction evidence="6 9 10">
        <text>4-methyl-5-(2-phosphooxyethyl)-thiazole + 4-amino-2-methyl-5-(diphosphooxymethyl)pyrimidine + H(+) = thiamine phosphate + diphosphate</text>
        <dbReference type="Rhea" id="RHEA:22328"/>
        <dbReference type="ChEBI" id="CHEBI:15378"/>
        <dbReference type="ChEBI" id="CHEBI:33019"/>
        <dbReference type="ChEBI" id="CHEBI:37575"/>
        <dbReference type="ChEBI" id="CHEBI:57841"/>
        <dbReference type="ChEBI" id="CHEBI:58296"/>
        <dbReference type="EC" id="2.5.1.3"/>
    </reaction>
</comment>
<organism evidence="13 14">
    <name type="scientific">Levilactobacillus angrenensis</name>
    <dbReference type="NCBI Taxonomy" id="2486020"/>
    <lineage>
        <taxon>Bacteria</taxon>
        <taxon>Bacillati</taxon>
        <taxon>Bacillota</taxon>
        <taxon>Bacilli</taxon>
        <taxon>Lactobacillales</taxon>
        <taxon>Lactobacillaceae</taxon>
        <taxon>Levilactobacillus</taxon>
    </lineage>
</organism>
<dbReference type="GO" id="GO:0004789">
    <property type="term" value="F:thiamine-phosphate diphosphorylase activity"/>
    <property type="evidence" value="ECO:0007669"/>
    <property type="project" value="UniProtKB-EC"/>
</dbReference>
<comment type="cofactor">
    <cofactor evidence="9">
        <name>Mg(2+)</name>
        <dbReference type="ChEBI" id="CHEBI:18420"/>
    </cofactor>
    <text evidence="9">Binds 1 Mg(2+) ion per subunit.</text>
</comment>
<feature type="binding site" evidence="9">
    <location>
        <begin position="195"/>
        <end position="196"/>
    </location>
    <ligand>
        <name>2-[(2R,5Z)-2-carboxy-4-methylthiazol-5(2H)-ylidene]ethyl phosphate</name>
        <dbReference type="ChEBI" id="CHEBI:62899"/>
    </ligand>
</feature>
<dbReference type="RefSeq" id="WP_125577366.1">
    <property type="nucleotide sequence ID" value="NZ_JBHSSO010000063.1"/>
</dbReference>
<dbReference type="InterPro" id="IPR022998">
    <property type="entry name" value="ThiamineP_synth_TenI"/>
</dbReference>
<comment type="catalytic activity">
    <reaction evidence="7 9 10">
        <text>2-(2-carboxy-4-methylthiazol-5-yl)ethyl phosphate + 4-amino-2-methyl-5-(diphosphooxymethyl)pyrimidine + 2 H(+) = thiamine phosphate + CO2 + diphosphate</text>
        <dbReference type="Rhea" id="RHEA:47848"/>
        <dbReference type="ChEBI" id="CHEBI:15378"/>
        <dbReference type="ChEBI" id="CHEBI:16526"/>
        <dbReference type="ChEBI" id="CHEBI:33019"/>
        <dbReference type="ChEBI" id="CHEBI:37575"/>
        <dbReference type="ChEBI" id="CHEBI:57841"/>
        <dbReference type="ChEBI" id="CHEBI:62890"/>
        <dbReference type="EC" id="2.5.1.3"/>
    </reaction>
</comment>
<keyword evidence="4 9" id="KW-0460">Magnesium</keyword>
<evidence type="ECO:0000256" key="2">
    <source>
        <dbReference type="ARBA" id="ARBA00022679"/>
    </source>
</evidence>
<evidence type="ECO:0000256" key="5">
    <source>
        <dbReference type="ARBA" id="ARBA00022977"/>
    </source>
</evidence>
<comment type="similarity">
    <text evidence="9 10">Belongs to the thiamine-phosphate synthase family.</text>
</comment>
<dbReference type="EMBL" id="JBHSSO010000063">
    <property type="protein sequence ID" value="MFC6290143.1"/>
    <property type="molecule type" value="Genomic_DNA"/>
</dbReference>
<comment type="pathway">
    <text evidence="1 9 11">Cofactor biosynthesis; thiamine diphosphate biosynthesis; thiamine phosphate from 4-amino-2-methyl-5-diphosphomethylpyrimidine and 4-methyl-5-(2-phosphoethyl)-thiazole: step 1/1.</text>
</comment>
<dbReference type="PANTHER" id="PTHR20857:SF15">
    <property type="entry name" value="THIAMINE-PHOSPHATE SYNTHASE"/>
    <property type="match status" value="1"/>
</dbReference>
<dbReference type="Gene3D" id="3.20.20.70">
    <property type="entry name" value="Aldolase class I"/>
    <property type="match status" value="1"/>
</dbReference>
<keyword evidence="3 9" id="KW-0479">Metal-binding</keyword>
<dbReference type="NCBIfam" id="TIGR00693">
    <property type="entry name" value="thiE"/>
    <property type="match status" value="1"/>
</dbReference>
<gene>
    <name evidence="9 13" type="primary">thiE</name>
    <name evidence="13" type="ORF">ACFP1M_08175</name>
</gene>
<keyword evidence="5 9" id="KW-0784">Thiamine biosynthesis</keyword>
<dbReference type="Pfam" id="PF02581">
    <property type="entry name" value="TMP-TENI"/>
    <property type="match status" value="1"/>
</dbReference>
<dbReference type="InterPro" id="IPR034291">
    <property type="entry name" value="TMP_synthase"/>
</dbReference>
<dbReference type="InterPro" id="IPR013785">
    <property type="entry name" value="Aldolase_TIM"/>
</dbReference>
<keyword evidence="2 9" id="KW-0808">Transferase</keyword>
<feature type="binding site" evidence="9">
    <location>
        <position position="97"/>
    </location>
    <ligand>
        <name>Mg(2+)</name>
        <dbReference type="ChEBI" id="CHEBI:18420"/>
    </ligand>
</feature>
<evidence type="ECO:0000256" key="4">
    <source>
        <dbReference type="ARBA" id="ARBA00022842"/>
    </source>
</evidence>
<dbReference type="EC" id="2.5.1.3" evidence="9"/>
<evidence type="ECO:0000256" key="1">
    <source>
        <dbReference type="ARBA" id="ARBA00005165"/>
    </source>
</evidence>
<feature type="domain" description="Thiamine phosphate synthase/TenI" evidence="12">
    <location>
        <begin position="13"/>
        <end position="196"/>
    </location>
</feature>
<dbReference type="Proteomes" id="UP001596258">
    <property type="component" value="Unassembled WGS sequence"/>
</dbReference>
<evidence type="ECO:0000256" key="11">
    <source>
        <dbReference type="RuleBase" id="RU004253"/>
    </source>
</evidence>
<evidence type="ECO:0000256" key="9">
    <source>
        <dbReference type="HAMAP-Rule" id="MF_00097"/>
    </source>
</evidence>
<evidence type="ECO:0000259" key="12">
    <source>
        <dbReference type="Pfam" id="PF02581"/>
    </source>
</evidence>
<feature type="binding site" evidence="9">
    <location>
        <begin position="144"/>
        <end position="146"/>
    </location>
    <ligand>
        <name>2-[(2R,5Z)-2-carboxy-4-methylthiazol-5(2H)-ylidene]ethyl phosphate</name>
        <dbReference type="ChEBI" id="CHEBI:62899"/>
    </ligand>
</feature>
<evidence type="ECO:0000313" key="13">
    <source>
        <dbReference type="EMBL" id="MFC6290143.1"/>
    </source>
</evidence>
<comment type="catalytic activity">
    <reaction evidence="8 9 10">
        <text>2-[(2R,5Z)-2-carboxy-4-methylthiazol-5(2H)-ylidene]ethyl phosphate + 4-amino-2-methyl-5-(diphosphooxymethyl)pyrimidine + 2 H(+) = thiamine phosphate + CO2 + diphosphate</text>
        <dbReference type="Rhea" id="RHEA:47844"/>
        <dbReference type="ChEBI" id="CHEBI:15378"/>
        <dbReference type="ChEBI" id="CHEBI:16526"/>
        <dbReference type="ChEBI" id="CHEBI:33019"/>
        <dbReference type="ChEBI" id="CHEBI:37575"/>
        <dbReference type="ChEBI" id="CHEBI:57841"/>
        <dbReference type="ChEBI" id="CHEBI:62899"/>
        <dbReference type="EC" id="2.5.1.3"/>
    </reaction>
</comment>
<dbReference type="PANTHER" id="PTHR20857">
    <property type="entry name" value="THIAMINE-PHOSPHATE PYROPHOSPHORYLASE"/>
    <property type="match status" value="1"/>
</dbReference>
<feature type="binding site" evidence="9">
    <location>
        <position position="175"/>
    </location>
    <ligand>
        <name>2-[(2R,5Z)-2-carboxy-4-methylthiazol-5(2H)-ylidene]ethyl phosphate</name>
        <dbReference type="ChEBI" id="CHEBI:62899"/>
    </ligand>
</feature>
<dbReference type="SUPFAM" id="SSF51391">
    <property type="entry name" value="Thiamin phosphate synthase"/>
    <property type="match status" value="1"/>
</dbReference>
<dbReference type="CDD" id="cd00564">
    <property type="entry name" value="TMP_TenI"/>
    <property type="match status" value="1"/>
</dbReference>
<evidence type="ECO:0000256" key="7">
    <source>
        <dbReference type="ARBA" id="ARBA00047851"/>
    </source>
</evidence>
<feature type="binding site" evidence="9">
    <location>
        <position position="77"/>
    </location>
    <ligand>
        <name>4-amino-2-methyl-5-(diphosphooxymethyl)pyrimidine</name>
        <dbReference type="ChEBI" id="CHEBI:57841"/>
    </ligand>
</feature>
<evidence type="ECO:0000256" key="10">
    <source>
        <dbReference type="RuleBase" id="RU003826"/>
    </source>
</evidence>
<feature type="binding site" evidence="9">
    <location>
        <position position="117"/>
    </location>
    <ligand>
        <name>4-amino-2-methyl-5-(diphosphooxymethyl)pyrimidine</name>
        <dbReference type="ChEBI" id="CHEBI:57841"/>
    </ligand>
</feature>
<dbReference type="InterPro" id="IPR036206">
    <property type="entry name" value="ThiamineP_synth_sf"/>
</dbReference>
<feature type="binding site" evidence="9">
    <location>
        <position position="78"/>
    </location>
    <ligand>
        <name>Mg(2+)</name>
        <dbReference type="ChEBI" id="CHEBI:18420"/>
    </ligand>
</feature>
<evidence type="ECO:0000256" key="6">
    <source>
        <dbReference type="ARBA" id="ARBA00047334"/>
    </source>
</evidence>
<dbReference type="HAMAP" id="MF_00097">
    <property type="entry name" value="TMP_synthase"/>
    <property type="match status" value="1"/>
</dbReference>
<evidence type="ECO:0000256" key="8">
    <source>
        <dbReference type="ARBA" id="ARBA00047883"/>
    </source>
</evidence>
<reference evidence="14" key="1">
    <citation type="journal article" date="2019" name="Int. J. Syst. Evol. Microbiol.">
        <title>The Global Catalogue of Microorganisms (GCM) 10K type strain sequencing project: providing services to taxonomists for standard genome sequencing and annotation.</title>
        <authorList>
            <consortium name="The Broad Institute Genomics Platform"/>
            <consortium name="The Broad Institute Genome Sequencing Center for Infectious Disease"/>
            <person name="Wu L."/>
            <person name="Ma J."/>
        </authorList>
    </citation>
    <scope>NUCLEOTIDE SEQUENCE [LARGE SCALE GENOMIC DNA]</scope>
    <source>
        <strain evidence="14">CCM 8893</strain>
    </source>
</reference>